<dbReference type="Proteomes" id="UP000191010">
    <property type="component" value="Chromosome"/>
</dbReference>
<proteinExistence type="predicted"/>
<reference evidence="1 2" key="1">
    <citation type="submission" date="2017-02" db="EMBL/GenBank/DDBJ databases">
        <authorList>
            <person name="Guo L."/>
        </authorList>
    </citation>
    <scope>NUCLEOTIDE SEQUENCE [LARGE SCALE GENOMIC DNA]</scope>
    <source>
        <strain evidence="1 2">PRS09-11288</strain>
    </source>
</reference>
<gene>
    <name evidence="1" type="ORF">B2J77_05955</name>
</gene>
<evidence type="ECO:0000313" key="2">
    <source>
        <dbReference type="Proteomes" id="UP000191010"/>
    </source>
</evidence>
<protein>
    <submittedName>
        <fullName evidence="1">Uncharacterized protein</fullName>
    </submittedName>
</protein>
<organism evidence="1 2">
    <name type="scientific">Pseudomonas parafulva</name>
    <dbReference type="NCBI Taxonomy" id="157782"/>
    <lineage>
        <taxon>Bacteria</taxon>
        <taxon>Pseudomonadati</taxon>
        <taxon>Pseudomonadota</taxon>
        <taxon>Gammaproteobacteria</taxon>
        <taxon>Pseudomonadales</taxon>
        <taxon>Pseudomonadaceae</taxon>
        <taxon>Pseudomonas</taxon>
    </lineage>
</organism>
<sequence>MSMPSQTLDGLKISSRVTLLEPGMYIFRYASQPPADKPVCIALQQAPLGKGSIDFFPAEGVSKNMLTKLGDTIVARVKGGVTTVLITEYHMFDEVIEPVDLRIDRIDTSPAIMRTFAVVASTDPSQAIAASTQPLPITLTAHLSQSGEVVSSEGWVGEPGTEEFIDSFSIDWAEKPVGVDLLYTCMVAGSGPCRNVSTGTTVGARGQGLPLICVGFSLVGPLRKHYELTGLVVFKNTEPQRLVANQMMHGPTGNEPLVALHLALTPVTKMNAARLKSPWENSASQQNTIAAGHMA</sequence>
<evidence type="ECO:0000313" key="1">
    <source>
        <dbReference type="EMBL" id="AQW67803.1"/>
    </source>
</evidence>
<accession>A0ABN4XU29</accession>
<keyword evidence="2" id="KW-1185">Reference proteome</keyword>
<name>A0ABN4XU29_9PSED</name>
<dbReference type="EMBL" id="CP019952">
    <property type="protein sequence ID" value="AQW67803.1"/>
    <property type="molecule type" value="Genomic_DNA"/>
</dbReference>